<protein>
    <submittedName>
        <fullName evidence="3">Nucleoside recognition GATE domain-containing membrane protein YjiH</fullName>
    </submittedName>
</protein>
<proteinExistence type="predicted"/>
<gene>
    <name evidence="3" type="ORF">SAMN04487984_1041</name>
</gene>
<name>A0A1W1Z2G0_9LACT</name>
<evidence type="ECO:0000259" key="2">
    <source>
        <dbReference type="Pfam" id="PF07670"/>
    </source>
</evidence>
<evidence type="ECO:0000313" key="3">
    <source>
        <dbReference type="EMBL" id="SMC42261.1"/>
    </source>
</evidence>
<feature type="domain" description="Nucleoside transporter/FeoB GTPase Gate" evidence="2">
    <location>
        <begin position="146"/>
        <end position="243"/>
    </location>
</feature>
<feature type="transmembrane region" description="Helical" evidence="1">
    <location>
        <begin position="61"/>
        <end position="82"/>
    </location>
</feature>
<keyword evidence="1" id="KW-0812">Transmembrane</keyword>
<evidence type="ECO:0000313" key="4">
    <source>
        <dbReference type="Proteomes" id="UP000243884"/>
    </source>
</evidence>
<keyword evidence="1" id="KW-1133">Transmembrane helix</keyword>
<dbReference type="OrthoDB" id="1633380at2"/>
<dbReference type="RefSeq" id="WP_084099169.1">
    <property type="nucleotide sequence ID" value="NZ_FWXK01000005.1"/>
</dbReference>
<feature type="transmembrane region" description="Helical" evidence="1">
    <location>
        <begin position="17"/>
        <end position="36"/>
    </location>
</feature>
<feature type="transmembrane region" description="Helical" evidence="1">
    <location>
        <begin position="248"/>
        <end position="266"/>
    </location>
</feature>
<feature type="transmembrane region" description="Helical" evidence="1">
    <location>
        <begin position="220"/>
        <end position="242"/>
    </location>
</feature>
<keyword evidence="4" id="KW-1185">Reference proteome</keyword>
<dbReference type="InterPro" id="IPR011642">
    <property type="entry name" value="Gate_dom"/>
</dbReference>
<feature type="transmembrane region" description="Helical" evidence="1">
    <location>
        <begin position="102"/>
        <end position="125"/>
    </location>
</feature>
<accession>A0A1W1Z2G0</accession>
<keyword evidence="1" id="KW-0472">Membrane</keyword>
<evidence type="ECO:0000256" key="1">
    <source>
        <dbReference type="SAM" id="Phobius"/>
    </source>
</evidence>
<dbReference type="EMBL" id="FWXK01000005">
    <property type="protein sequence ID" value="SMC42261.1"/>
    <property type="molecule type" value="Genomic_DNA"/>
</dbReference>
<dbReference type="Proteomes" id="UP000243884">
    <property type="component" value="Unassembled WGS sequence"/>
</dbReference>
<dbReference type="Pfam" id="PF07670">
    <property type="entry name" value="Gate"/>
    <property type="match status" value="1"/>
</dbReference>
<feature type="transmembrane region" description="Helical" evidence="1">
    <location>
        <begin position="145"/>
        <end position="173"/>
    </location>
</feature>
<feature type="transmembrane region" description="Helical" evidence="1">
    <location>
        <begin position="395"/>
        <end position="417"/>
    </location>
</feature>
<dbReference type="STRING" id="371602.SAMN04487984_1041"/>
<feature type="transmembrane region" description="Helical" evidence="1">
    <location>
        <begin position="327"/>
        <end position="348"/>
    </location>
</feature>
<dbReference type="AlphaFoldDB" id="A0A1W1Z2G0"/>
<organism evidence="3 4">
    <name type="scientific">Aerococcus suis</name>
    <dbReference type="NCBI Taxonomy" id="371602"/>
    <lineage>
        <taxon>Bacteria</taxon>
        <taxon>Bacillati</taxon>
        <taxon>Bacillota</taxon>
        <taxon>Bacilli</taxon>
        <taxon>Lactobacillales</taxon>
        <taxon>Aerococcaceae</taxon>
        <taxon>Aerococcus</taxon>
    </lineage>
</organism>
<reference evidence="4" key="1">
    <citation type="submission" date="2017-04" db="EMBL/GenBank/DDBJ databases">
        <authorList>
            <person name="Varghese N."/>
            <person name="Submissions S."/>
        </authorList>
    </citation>
    <scope>NUCLEOTIDE SEQUENCE [LARGE SCALE GENOMIC DNA]</scope>
    <source>
        <strain evidence="4">DSM 21500</strain>
    </source>
</reference>
<feature type="transmembrane region" description="Helical" evidence="1">
    <location>
        <begin position="437"/>
        <end position="459"/>
    </location>
</feature>
<sequence>MSEDNAHKEQFSWKDKLNFIIPSVLGVLLLMTPFQINGESTVMVSVISDFIRDGINSVVPIYYLVIITIFISLLLAAIYRFFKPDFIKNNHILLEAADVSWFELFVRFFSLILAIVVAFGEQWGLPQLIWGPDTGGLILFDLINGLFVIFLVAGFILPFLTEFGLLEFLGVYLTKVMRPLFNLPGRSAVNAVASWVGDGTIGVALTSKQYKEGYYTAREAAAIATSFSAVSITFSLVVVQNIGMMDKFGFFYLIAAVVGIICALIVPRIPPLSRISDSYYHNDESHSADEVIPDGYTKFEWGMYNAIKQAKHNGDFKQYIVSGAETVFSLWMGVIPTIMAIGTVVLIISETTPIFQWLGLPFQPILELLQVPMAQEASQTMVIGFTDMVLPSIMAAEIHAPMTQFIIGAMSIVQLIYMSETGAVILGSDLELSFLDLFIIFIERTIIALPIIVLLAHIIF</sequence>